<dbReference type="PANTHER" id="PTHR47506">
    <property type="entry name" value="TRANSCRIPTIONAL REGULATORY PROTEIN"/>
    <property type="match status" value="1"/>
</dbReference>
<evidence type="ECO:0000259" key="5">
    <source>
        <dbReference type="PROSITE" id="PS50977"/>
    </source>
</evidence>
<dbReference type="Pfam" id="PF21993">
    <property type="entry name" value="TetR_C_13_2"/>
    <property type="match status" value="1"/>
</dbReference>
<dbReference type="AlphaFoldDB" id="A0A7Y9E2E4"/>
<dbReference type="Gene3D" id="1.10.357.10">
    <property type="entry name" value="Tetracycline Repressor, domain 2"/>
    <property type="match status" value="1"/>
</dbReference>
<dbReference type="InterPro" id="IPR054156">
    <property type="entry name" value="YxaF_TetR_C"/>
</dbReference>
<reference evidence="6 7" key="1">
    <citation type="submission" date="2020-07" db="EMBL/GenBank/DDBJ databases">
        <title>Sequencing the genomes of 1000 actinobacteria strains.</title>
        <authorList>
            <person name="Klenk H.-P."/>
        </authorList>
    </citation>
    <scope>NUCLEOTIDE SEQUENCE [LARGE SCALE GENOMIC DNA]</scope>
    <source>
        <strain evidence="6 7">DSM 45772</strain>
    </source>
</reference>
<name>A0A7Y9E2E4_9PSEU</name>
<dbReference type="InterPro" id="IPR009057">
    <property type="entry name" value="Homeodomain-like_sf"/>
</dbReference>
<protein>
    <submittedName>
        <fullName evidence="6">AcrR family transcriptional regulator</fullName>
    </submittedName>
</protein>
<evidence type="ECO:0000256" key="2">
    <source>
        <dbReference type="ARBA" id="ARBA00023125"/>
    </source>
</evidence>
<feature type="DNA-binding region" description="H-T-H motif" evidence="4">
    <location>
        <begin position="32"/>
        <end position="51"/>
    </location>
</feature>
<accession>A0A7Y9E2E4</accession>
<dbReference type="SUPFAM" id="SSF46689">
    <property type="entry name" value="Homeodomain-like"/>
    <property type="match status" value="1"/>
</dbReference>
<evidence type="ECO:0000256" key="3">
    <source>
        <dbReference type="ARBA" id="ARBA00023163"/>
    </source>
</evidence>
<dbReference type="InterPro" id="IPR001647">
    <property type="entry name" value="HTH_TetR"/>
</dbReference>
<evidence type="ECO:0000256" key="1">
    <source>
        <dbReference type="ARBA" id="ARBA00023015"/>
    </source>
</evidence>
<proteinExistence type="predicted"/>
<organism evidence="6 7">
    <name type="scientific">Actinomycetospora corticicola</name>
    <dbReference type="NCBI Taxonomy" id="663602"/>
    <lineage>
        <taxon>Bacteria</taxon>
        <taxon>Bacillati</taxon>
        <taxon>Actinomycetota</taxon>
        <taxon>Actinomycetes</taxon>
        <taxon>Pseudonocardiales</taxon>
        <taxon>Pseudonocardiaceae</taxon>
        <taxon>Actinomycetospora</taxon>
    </lineage>
</organism>
<dbReference type="GO" id="GO:0003677">
    <property type="term" value="F:DNA binding"/>
    <property type="evidence" value="ECO:0007669"/>
    <property type="project" value="UniProtKB-UniRule"/>
</dbReference>
<dbReference type="InterPro" id="IPR036271">
    <property type="entry name" value="Tet_transcr_reg_TetR-rel_C_sf"/>
</dbReference>
<dbReference type="SUPFAM" id="SSF48498">
    <property type="entry name" value="Tetracyclin repressor-like, C-terminal domain"/>
    <property type="match status" value="1"/>
</dbReference>
<dbReference type="EMBL" id="JACCBN010000001">
    <property type="protein sequence ID" value="NYD39721.1"/>
    <property type="molecule type" value="Genomic_DNA"/>
</dbReference>
<keyword evidence="2 4" id="KW-0238">DNA-binding</keyword>
<sequence>MPKTQDRVGSTRDRMVDSAAVLLREYGTAATTIDAVLAHSSAPRGSVYHHFPGGRRELLAAAVTRAGDSVSTLLHDYADTADSPSALLRRFASLWRSRLVATDHRAGCPLVAVAVDHPADEPELLDLVRSITDRWTAELRAGLLAQGVPDTRASALAALVLASIEGAIVLCRVEGSAAPLDAVVAELQPLLDGAARDTSP</sequence>
<gene>
    <name evidence="6" type="ORF">BJ983_005823</name>
</gene>
<feature type="domain" description="HTH tetR-type" evidence="5">
    <location>
        <begin position="9"/>
        <end position="69"/>
    </location>
</feature>
<evidence type="ECO:0000313" key="6">
    <source>
        <dbReference type="EMBL" id="NYD39721.1"/>
    </source>
</evidence>
<dbReference type="PANTHER" id="PTHR47506:SF3">
    <property type="entry name" value="HTH-TYPE TRANSCRIPTIONAL REGULATOR LMRA"/>
    <property type="match status" value="1"/>
</dbReference>
<evidence type="ECO:0000256" key="4">
    <source>
        <dbReference type="PROSITE-ProRule" id="PRU00335"/>
    </source>
</evidence>
<comment type="caution">
    <text evidence="6">The sequence shown here is derived from an EMBL/GenBank/DDBJ whole genome shotgun (WGS) entry which is preliminary data.</text>
</comment>
<evidence type="ECO:0000313" key="7">
    <source>
        <dbReference type="Proteomes" id="UP000535890"/>
    </source>
</evidence>
<dbReference type="Proteomes" id="UP000535890">
    <property type="component" value="Unassembled WGS sequence"/>
</dbReference>
<keyword evidence="7" id="KW-1185">Reference proteome</keyword>
<keyword evidence="3" id="KW-0804">Transcription</keyword>
<dbReference type="Pfam" id="PF00440">
    <property type="entry name" value="TetR_N"/>
    <property type="match status" value="1"/>
</dbReference>
<dbReference type="RefSeq" id="WP_218890538.1">
    <property type="nucleotide sequence ID" value="NZ_BAABHP010000032.1"/>
</dbReference>
<dbReference type="PROSITE" id="PS50977">
    <property type="entry name" value="HTH_TETR_2"/>
    <property type="match status" value="1"/>
</dbReference>
<keyword evidence="1" id="KW-0805">Transcription regulation</keyword>